<dbReference type="AlphaFoldDB" id="A0A5B9EDU3"/>
<dbReference type="PANTHER" id="PTHR36057:SF1">
    <property type="entry name" value="LIPOPROTEIN LIPID ATTACHMENT SITE-LIKE PROTEIN, PUTATIVE (DUF1223)-RELATED"/>
    <property type="match status" value="1"/>
</dbReference>
<keyword evidence="1" id="KW-0732">Signal</keyword>
<dbReference type="SUPFAM" id="SSF52833">
    <property type="entry name" value="Thioredoxin-like"/>
    <property type="match status" value="1"/>
</dbReference>
<dbReference type="Pfam" id="PF06764">
    <property type="entry name" value="DUF1223"/>
    <property type="match status" value="1"/>
</dbReference>
<name>A0A5B9EDU3_9BACT</name>
<keyword evidence="3" id="KW-1185">Reference proteome</keyword>
<accession>A0A5B9EDU3</accession>
<proteinExistence type="predicted"/>
<dbReference type="InterPro" id="IPR010634">
    <property type="entry name" value="DUF1223"/>
</dbReference>
<evidence type="ECO:0000256" key="1">
    <source>
        <dbReference type="SAM" id="SignalP"/>
    </source>
</evidence>
<gene>
    <name evidence="2" type="ORF">FTW19_21760</name>
</gene>
<dbReference type="OrthoDB" id="9808254at2"/>
<dbReference type="EMBL" id="CP042806">
    <property type="protein sequence ID" value="QEE30378.1"/>
    <property type="molecule type" value="Genomic_DNA"/>
</dbReference>
<dbReference type="Proteomes" id="UP000321820">
    <property type="component" value="Chromosome"/>
</dbReference>
<evidence type="ECO:0000313" key="3">
    <source>
        <dbReference type="Proteomes" id="UP000321820"/>
    </source>
</evidence>
<dbReference type="KEGG" id="talb:FTW19_21760"/>
<feature type="signal peptide" evidence="1">
    <location>
        <begin position="1"/>
        <end position="24"/>
    </location>
</feature>
<evidence type="ECO:0000313" key="2">
    <source>
        <dbReference type="EMBL" id="QEE30378.1"/>
    </source>
</evidence>
<dbReference type="PANTHER" id="PTHR36057">
    <property type="match status" value="1"/>
</dbReference>
<sequence>MEVLFMYARIFLAAAAFLSLRGYAATVPPQNQKVAVLELFTSEGCSSCPQADVLLQQVHGRTTQDGQLVIGISEHVTYWNSLGWKDPYSAETFTARQEKYAARLADGQPYTPQAVLNGRVQLLGSDSRALQDALHREVAKKSVEVTISSANVQPQTIDLKFAVQGLVQGSEKAKPVEIVAVITDDTDRSSVLRGENSGRSLTHVSVARLMTTVATVRNDGEQSVRLALPSSLHLAHGAQHLVLLAQVPHQEEILGATSVALDVK</sequence>
<feature type="chain" id="PRO_5022969540" evidence="1">
    <location>
        <begin position="25"/>
        <end position="264"/>
    </location>
</feature>
<reference evidence="2 3" key="1">
    <citation type="submission" date="2019-08" db="EMBL/GenBank/DDBJ databases">
        <title>Complete genome sequence of Terriglobus albidus strain ORNL.</title>
        <authorList>
            <person name="Podar M."/>
        </authorList>
    </citation>
    <scope>NUCLEOTIDE SEQUENCE [LARGE SCALE GENOMIC DNA]</scope>
    <source>
        <strain evidence="2 3">ORNL</strain>
    </source>
</reference>
<protein>
    <submittedName>
        <fullName evidence="2">DUF1223 domain-containing protein</fullName>
    </submittedName>
</protein>
<dbReference type="InterPro" id="IPR036249">
    <property type="entry name" value="Thioredoxin-like_sf"/>
</dbReference>
<organism evidence="2 3">
    <name type="scientific">Terriglobus albidus</name>
    <dbReference type="NCBI Taxonomy" id="1592106"/>
    <lineage>
        <taxon>Bacteria</taxon>
        <taxon>Pseudomonadati</taxon>
        <taxon>Acidobacteriota</taxon>
        <taxon>Terriglobia</taxon>
        <taxon>Terriglobales</taxon>
        <taxon>Acidobacteriaceae</taxon>
        <taxon>Terriglobus</taxon>
    </lineage>
</organism>